<feature type="compositionally biased region" description="Polar residues" evidence="7">
    <location>
        <begin position="1164"/>
        <end position="1174"/>
    </location>
</feature>
<dbReference type="GO" id="GO:0051315">
    <property type="term" value="P:attachment of mitotic spindle microtubules to kinetochore"/>
    <property type="evidence" value="ECO:0007669"/>
    <property type="project" value="UniProtKB-ARBA"/>
</dbReference>
<dbReference type="GO" id="GO:0099070">
    <property type="term" value="C:static microtubule bundle"/>
    <property type="evidence" value="ECO:0007669"/>
    <property type="project" value="UniProtKB-ARBA"/>
</dbReference>
<keyword evidence="3" id="KW-0677">Repeat</keyword>
<dbReference type="GO" id="GO:1990498">
    <property type="term" value="C:mitotic spindle microtubule"/>
    <property type="evidence" value="ECO:0007669"/>
    <property type="project" value="UniProtKB-ARBA"/>
</dbReference>
<sequence length="1776" mass="194746">MAAPEEDYSSLPLTERITHKIWKVRVAAYEELTKKFTKADPSNESEFRPYEGILKNIATDANAVAQETGLATLLAYVENAPNPTKQVSRRYIPVFSHDKTGFGSARAGTKNKAVELVLLYIEVDTPDPVVEDVLAGLNAKQPKLVTTTTFALKEIIRCYGAKTVNVKPILKILPKIFGHTDKNVRAEGTQLVIELYKWLGPAINSYLSELKPVQVKELNEAFEKLPQEKPKQERLLRSQQAAAEAAAEAGEGAEEEADDKKELDAYDLAEPVDILPKISKDFHGQLASSKWKERKEALEGLLEVCKTPRIADSNYGELVAALAKRMTDSNILVVTLAANIIEALALGLRDAFAKYKQVVVTPIIEKLKERKQSVVDALAAALDAVFLSVSISDVTEEILAAGKHKNPQVKTEAMKWLVRCLKNTKVAPNKAEIKSLNEMMVKESENSFEPVRVAAFEGLGTMMKVIGEKSMNPYTENLDDIRKGKIKEFFEKAEVKVKVTTAKKPPPAAAAPAKGKPVPKASVKKDDAKKDAKKDDDNEPKKSTVPKNPKSIAPPSKKPAAKTSAAATAPPPAKKGGKAKEEEVLKYRFSDEGVEMKFAEIVPEDQTAEMGDKNWKLRLAAIENLYNTLDEKDPSEIEAELVVRFLSKKPGWKESNFQVLSKAFNIMELLCTKVPSFDKPTAALCIPVLVDKLGDIKLKKSASDTLTAFSEKISLQFVIGQAYEPLRKAKSPKILADNLTWLHGAIMEFGIAGLQVRELIDFLKFCLSNTNASVRTNSVTALGALRIYVGPDIRTFVQDLNPTQLATIDNEFEKVADQAPPKPSKVSAEIANSGRGGNDALEELFPKVDIGALFTSKMMADASDDKWKTRKEALDQILAIVDSNKRIKPNLGEFVPILKARLADSNKNLQMMALDICGKLATAMGKPFEKHIKILVPPVTAVLTDQKATVRGSAIGALDCLANATNLDPLVQPLATSLATENPLLRKDLLSWLSDRLKEVDEKNILPDLQPFVVVILSCLQDRNGEVRKAAQSCLGPIVKSAGFDYVVTRCGDLKGAVKQTIMPMIEAVRPAHGNGPLPRGKDAKKLGPKSRLALPTAKDNKNDDASDDIDDEEPTPKLPPGLVLKPPTNIGQGIPQRTLAQPLAAPTNNTSGLVPPNGIPSLGANNGPQSSIVAPNRLQPPAQRGGIPQSGIGRGLPAPRLQFSRLRQGVNGANGHPSEALDDSDHKDPVHMEIDKPEHNNLANDNFAVSNSPGMAASKQRTSERGSVFLVEVVISKIQSPDYPQSIEALKELDKHLNNSPESLIPSVNDIVNALTVQVRISYTKLDPQSQILVRLCKHLVNALVLLFSNKDLALAVSQESLDSLLTELAHRLLDPNLQILESSGQQLSKALNVSMVKVLDNSNLLIFSALISILERSAAKLREVDPSTASSHTKFTELIMKCLWKLAKTVQENLKNSILQPNRLLRDLNNFLYSTPPAEWKRRAADKVPLGEMPLRTVKTLLLELVTGLGESVYDHLDLIDDPQHSFVYPYLHHMLEACRKKEKQNNTSSNVSNLQSRPSSVSSIKSIGMESAYSSLDSSRASPVQNSSPRHSFTPTPTQTNEQLARNSVASEAPGQFNETQSNSSEPVSPASPHTPMTPRFPTPTGSSRSSGSHEVEMNARLTQIFLKIGTREETKQGIYELYEFQKQHPEMESKVTSQLSKTGPYFQSYIRRGLANIASEEEEKERANAIAGIKSLIPSESEQDEGDPYKQKLLRLQHVFGYNNEPGFEHQL</sequence>
<dbReference type="Proteomes" id="UP000789342">
    <property type="component" value="Unassembled WGS sequence"/>
</dbReference>
<dbReference type="GO" id="GO:0061863">
    <property type="term" value="F:microtubule plus end polymerase"/>
    <property type="evidence" value="ECO:0007669"/>
    <property type="project" value="InterPro"/>
</dbReference>
<feature type="compositionally biased region" description="Low complexity" evidence="7">
    <location>
        <begin position="510"/>
        <end position="521"/>
    </location>
</feature>
<feature type="compositionally biased region" description="Polar residues" evidence="7">
    <location>
        <begin position="1620"/>
        <end position="1630"/>
    </location>
</feature>
<gene>
    <name evidence="9" type="ORF">AMORRO_LOCUS233</name>
</gene>
<name>A0A9N8YQZ2_9GLOM</name>
<dbReference type="GO" id="GO:1990571">
    <property type="term" value="P:meiotic centromere clustering"/>
    <property type="evidence" value="ECO:0007669"/>
    <property type="project" value="UniProtKB-ARBA"/>
</dbReference>
<dbReference type="InterPro" id="IPR048491">
    <property type="entry name" value="XMAP215_CLASP_TOG"/>
</dbReference>
<dbReference type="InterPro" id="IPR045110">
    <property type="entry name" value="XMAP215"/>
</dbReference>
<dbReference type="GO" id="GO:0044732">
    <property type="term" value="C:mitotic spindle pole body"/>
    <property type="evidence" value="ECO:0007669"/>
    <property type="project" value="UniProtKB-ARBA"/>
</dbReference>
<comment type="subcellular location">
    <subcellularLocation>
        <location evidence="1">Cytoplasm</location>
        <location evidence="1">Cytoskeleton</location>
    </subcellularLocation>
</comment>
<feature type="compositionally biased region" description="Basic and acidic residues" evidence="7">
    <location>
        <begin position="523"/>
        <end position="542"/>
    </location>
</feature>
<feature type="region of interest" description="Disordered" evidence="7">
    <location>
        <begin position="1210"/>
        <end position="1262"/>
    </location>
</feature>
<dbReference type="Gene3D" id="1.25.10.10">
    <property type="entry name" value="Leucine-rich Repeat Variant"/>
    <property type="match status" value="5"/>
</dbReference>
<dbReference type="EMBL" id="CAJVPV010000053">
    <property type="protein sequence ID" value="CAG8440367.1"/>
    <property type="molecule type" value="Genomic_DNA"/>
</dbReference>
<keyword evidence="2" id="KW-0963">Cytoplasm</keyword>
<dbReference type="Pfam" id="PF21041">
    <property type="entry name" value="XMAP215_CLASP_TOG"/>
    <property type="match status" value="2"/>
</dbReference>
<feature type="compositionally biased region" description="Low complexity" evidence="7">
    <location>
        <begin position="1641"/>
        <end position="1654"/>
    </location>
</feature>
<protein>
    <submittedName>
        <fullName evidence="9">2083_t:CDS:1</fullName>
    </submittedName>
</protein>
<proteinExistence type="inferred from homology"/>
<feature type="domain" description="TOG" evidence="8">
    <location>
        <begin position="843"/>
        <end position="1075"/>
    </location>
</feature>
<reference evidence="9" key="1">
    <citation type="submission" date="2021-06" db="EMBL/GenBank/DDBJ databases">
        <authorList>
            <person name="Kallberg Y."/>
            <person name="Tangrot J."/>
            <person name="Rosling A."/>
        </authorList>
    </citation>
    <scope>NUCLEOTIDE SEQUENCE</scope>
    <source>
        <strain evidence="9">CL551</strain>
    </source>
</reference>
<dbReference type="GO" id="GO:0005881">
    <property type="term" value="C:cytoplasmic microtubule"/>
    <property type="evidence" value="ECO:0007669"/>
    <property type="project" value="UniProtKB-ARBA"/>
</dbReference>
<dbReference type="GO" id="GO:0051010">
    <property type="term" value="F:microtubule plus-end binding"/>
    <property type="evidence" value="ECO:0007669"/>
    <property type="project" value="InterPro"/>
</dbReference>
<dbReference type="Pfam" id="PF21040">
    <property type="entry name" value="CEP104-like_TOG"/>
    <property type="match status" value="1"/>
</dbReference>
<dbReference type="InterPro" id="IPR016024">
    <property type="entry name" value="ARM-type_fold"/>
</dbReference>
<dbReference type="InterPro" id="IPR011989">
    <property type="entry name" value="ARM-like"/>
</dbReference>
<feature type="compositionally biased region" description="Low complexity" evidence="7">
    <location>
        <begin position="546"/>
        <end position="555"/>
    </location>
</feature>
<feature type="region of interest" description="Disordered" evidence="7">
    <location>
        <begin position="1070"/>
        <end position="1198"/>
    </location>
</feature>
<evidence type="ECO:0000256" key="1">
    <source>
        <dbReference type="ARBA" id="ARBA00004245"/>
    </source>
</evidence>
<evidence type="ECO:0000256" key="3">
    <source>
        <dbReference type="ARBA" id="ARBA00022737"/>
    </source>
</evidence>
<feature type="region of interest" description="Disordered" evidence="7">
    <location>
        <begin position="503"/>
        <end position="580"/>
    </location>
</feature>
<feature type="domain" description="TOG" evidence="8">
    <location>
        <begin position="267"/>
        <end position="499"/>
    </location>
</feature>
<feature type="domain" description="TOG" evidence="8">
    <location>
        <begin position="1"/>
        <end position="231"/>
    </location>
</feature>
<dbReference type="FunFam" id="1.25.10.10:FF:000063">
    <property type="entry name" value="Putative cytoskeleton-associated protein 5"/>
    <property type="match status" value="1"/>
</dbReference>
<evidence type="ECO:0000313" key="10">
    <source>
        <dbReference type="Proteomes" id="UP000789342"/>
    </source>
</evidence>
<feature type="compositionally biased region" description="Polar residues" evidence="7">
    <location>
        <begin position="1586"/>
        <end position="1613"/>
    </location>
</feature>
<feature type="compositionally biased region" description="Polar residues" evidence="7">
    <location>
        <begin position="1548"/>
        <end position="1558"/>
    </location>
</feature>
<evidence type="ECO:0000256" key="6">
    <source>
        <dbReference type="PROSITE-ProRule" id="PRU00103"/>
    </source>
</evidence>
<dbReference type="InterPro" id="IPR057978">
    <property type="entry name" value="TPR_DAAF5"/>
</dbReference>
<dbReference type="GO" id="GO:0030951">
    <property type="term" value="P:establishment or maintenance of microtubule cytoskeleton polarity"/>
    <property type="evidence" value="ECO:0007669"/>
    <property type="project" value="InterPro"/>
</dbReference>
<dbReference type="InterPro" id="IPR021133">
    <property type="entry name" value="HEAT_type_2"/>
</dbReference>
<feature type="non-terminal residue" evidence="9">
    <location>
        <position position="1776"/>
    </location>
</feature>
<accession>A0A9N8YQZ2</accession>
<dbReference type="OrthoDB" id="205662at2759"/>
<dbReference type="Pfam" id="PF25757">
    <property type="entry name" value="TPR_DNAAF5"/>
    <property type="match status" value="1"/>
</dbReference>
<comment type="similarity">
    <text evidence="5">Belongs to the TOG/XMAP215 family.</text>
</comment>
<dbReference type="InterPro" id="IPR034085">
    <property type="entry name" value="TOG"/>
</dbReference>
<feature type="repeat" description="HEAT" evidence="6">
    <location>
        <begin position="935"/>
        <end position="972"/>
    </location>
</feature>
<dbReference type="FunFam" id="1.25.10.10:FF:000019">
    <property type="entry name" value="Cytoskeleton-associated protein 5"/>
    <property type="match status" value="1"/>
</dbReference>
<evidence type="ECO:0000256" key="2">
    <source>
        <dbReference type="ARBA" id="ARBA00022490"/>
    </source>
</evidence>
<feature type="compositionally biased region" description="Basic and acidic residues" evidence="7">
    <location>
        <begin position="1224"/>
        <end position="1240"/>
    </location>
</feature>
<dbReference type="GO" id="GO:0000022">
    <property type="term" value="P:mitotic spindle elongation"/>
    <property type="evidence" value="ECO:0007669"/>
    <property type="project" value="UniProtKB-ARBA"/>
</dbReference>
<keyword evidence="4" id="KW-0206">Cytoskeleton</keyword>
<feature type="region of interest" description="Disordered" evidence="7">
    <location>
        <begin position="1544"/>
        <end position="1658"/>
    </location>
</feature>
<organism evidence="9 10">
    <name type="scientific">Acaulospora morrowiae</name>
    <dbReference type="NCBI Taxonomy" id="94023"/>
    <lineage>
        <taxon>Eukaryota</taxon>
        <taxon>Fungi</taxon>
        <taxon>Fungi incertae sedis</taxon>
        <taxon>Mucoromycota</taxon>
        <taxon>Glomeromycotina</taxon>
        <taxon>Glomeromycetes</taxon>
        <taxon>Diversisporales</taxon>
        <taxon>Acaulosporaceae</taxon>
        <taxon>Acaulospora</taxon>
    </lineage>
</organism>
<dbReference type="GO" id="GO:0046785">
    <property type="term" value="P:microtubule polymerization"/>
    <property type="evidence" value="ECO:0007669"/>
    <property type="project" value="InterPro"/>
</dbReference>
<feature type="compositionally biased region" description="Low complexity" evidence="7">
    <location>
        <begin position="1559"/>
        <end position="1585"/>
    </location>
</feature>
<evidence type="ECO:0000313" key="9">
    <source>
        <dbReference type="EMBL" id="CAG8440367.1"/>
    </source>
</evidence>
<feature type="compositionally biased region" description="Polar residues" evidence="7">
    <location>
        <begin position="1242"/>
        <end position="1254"/>
    </location>
</feature>
<feature type="domain" description="TOG" evidence="8">
    <location>
        <begin position="588"/>
        <end position="821"/>
    </location>
</feature>
<keyword evidence="10" id="KW-1185">Reference proteome</keyword>
<evidence type="ECO:0000256" key="4">
    <source>
        <dbReference type="ARBA" id="ARBA00023212"/>
    </source>
</evidence>
<dbReference type="FunFam" id="1.25.10.10:FF:000068">
    <property type="entry name" value="cytoskeleton-associated protein 5 isoform X1"/>
    <property type="match status" value="1"/>
</dbReference>
<comment type="caution">
    <text evidence="9">The sequence shown here is derived from an EMBL/GenBank/DDBJ whole genome shotgun (WGS) entry which is preliminary data.</text>
</comment>
<dbReference type="PANTHER" id="PTHR12609">
    <property type="entry name" value="MICROTUBULE ASSOCIATED PROTEIN XMAP215"/>
    <property type="match status" value="1"/>
</dbReference>
<evidence type="ECO:0000256" key="7">
    <source>
        <dbReference type="SAM" id="MobiDB-lite"/>
    </source>
</evidence>
<dbReference type="PROSITE" id="PS50077">
    <property type="entry name" value="HEAT_REPEAT"/>
    <property type="match status" value="1"/>
</dbReference>
<dbReference type="SUPFAM" id="SSF48371">
    <property type="entry name" value="ARM repeat"/>
    <property type="match status" value="2"/>
</dbReference>
<evidence type="ECO:0000256" key="5">
    <source>
        <dbReference type="ARBA" id="ARBA00025722"/>
    </source>
</evidence>
<evidence type="ECO:0000259" key="8">
    <source>
        <dbReference type="SMART" id="SM01349"/>
    </source>
</evidence>
<dbReference type="SMART" id="SM01349">
    <property type="entry name" value="TOG"/>
    <property type="match status" value="4"/>
</dbReference>